<dbReference type="Pfam" id="PF00240">
    <property type="entry name" value="ubiquitin"/>
    <property type="match status" value="1"/>
</dbReference>
<organism evidence="4 5">
    <name type="scientific">Lecanosticta acicola</name>
    <dbReference type="NCBI Taxonomy" id="111012"/>
    <lineage>
        <taxon>Eukaryota</taxon>
        <taxon>Fungi</taxon>
        <taxon>Dikarya</taxon>
        <taxon>Ascomycota</taxon>
        <taxon>Pezizomycotina</taxon>
        <taxon>Dothideomycetes</taxon>
        <taxon>Dothideomycetidae</taxon>
        <taxon>Mycosphaerellales</taxon>
        <taxon>Mycosphaerellaceae</taxon>
        <taxon>Lecanosticta</taxon>
    </lineage>
</organism>
<sequence length="372" mass="40013">MSLRVSLELPLALAAALQTSADPTRNETLLEQTTRAAAKAVKALPTKFAPPTNDDELADNGRSQPRWPISFISSDQSVDSDDHLFTPHASDHDGSTLVNMETVADATEALRLELQRLDQASRVDAPSSASGTYSLRALSYQSRHLCERCTVLDKGYDVFFQAADGSAISIHVHDRMQIGELKKMIQEITGVARVNQLVWIAEQKETTEKEHSGVAPQKPNKLPPRSVNPLHFSSPLPRPKGGIPSSKRVDSPIGPPPKSPLPPPPTPGAAPFTPTSAPSFQVTIRFNSKKLTTLDVHQDTTAQDVKDLIGVMTGVNTEGHGLVSQGRDLSDNQKLSFYGICDSTTLCLVKGKAGAPDAAVPTTEPLWPISGL</sequence>
<dbReference type="Gene3D" id="3.10.20.90">
    <property type="entry name" value="Phosphatidylinositol 3-kinase Catalytic Subunit, Chain A, domain 1"/>
    <property type="match status" value="1"/>
</dbReference>
<dbReference type="CDD" id="cd17039">
    <property type="entry name" value="Ubl_ubiquitin_like"/>
    <property type="match status" value="2"/>
</dbReference>
<dbReference type="InterPro" id="IPR029071">
    <property type="entry name" value="Ubiquitin-like_domsf"/>
</dbReference>
<keyword evidence="2" id="KW-0732">Signal</keyword>
<keyword evidence="5" id="KW-1185">Reference proteome</keyword>
<evidence type="ECO:0000256" key="1">
    <source>
        <dbReference type="SAM" id="MobiDB-lite"/>
    </source>
</evidence>
<dbReference type="PROSITE" id="PS50053">
    <property type="entry name" value="UBIQUITIN_2"/>
    <property type="match status" value="1"/>
</dbReference>
<feature type="chain" id="PRO_5042568378" evidence="2">
    <location>
        <begin position="22"/>
        <end position="372"/>
    </location>
</feature>
<dbReference type="AlphaFoldDB" id="A0AAI8YTF4"/>
<feature type="compositionally biased region" description="Pro residues" evidence="1">
    <location>
        <begin position="253"/>
        <end position="268"/>
    </location>
</feature>
<feature type="signal peptide" evidence="2">
    <location>
        <begin position="1"/>
        <end position="21"/>
    </location>
</feature>
<feature type="domain" description="Ubiquitin-like" evidence="3">
    <location>
        <begin position="280"/>
        <end position="355"/>
    </location>
</feature>
<evidence type="ECO:0000256" key="2">
    <source>
        <dbReference type="SAM" id="SignalP"/>
    </source>
</evidence>
<evidence type="ECO:0000313" key="4">
    <source>
        <dbReference type="EMBL" id="CAK3851095.1"/>
    </source>
</evidence>
<name>A0AAI8YTF4_9PEZI</name>
<accession>A0AAI8YTF4</accession>
<gene>
    <name evidence="4" type="ORF">LECACI_7A001660</name>
</gene>
<evidence type="ECO:0000313" key="5">
    <source>
        <dbReference type="Proteomes" id="UP001296104"/>
    </source>
</evidence>
<comment type="caution">
    <text evidence="4">The sequence shown here is derived from an EMBL/GenBank/DDBJ whole genome shotgun (WGS) entry which is preliminary data.</text>
</comment>
<dbReference type="Proteomes" id="UP001296104">
    <property type="component" value="Unassembled WGS sequence"/>
</dbReference>
<protein>
    <submittedName>
        <fullName evidence="4">---NA</fullName>
    </submittedName>
</protein>
<feature type="region of interest" description="Disordered" evidence="1">
    <location>
        <begin position="45"/>
        <end position="69"/>
    </location>
</feature>
<dbReference type="InterPro" id="IPR000626">
    <property type="entry name" value="Ubiquitin-like_dom"/>
</dbReference>
<reference evidence="4" key="1">
    <citation type="submission" date="2023-11" db="EMBL/GenBank/DDBJ databases">
        <authorList>
            <person name="Alioto T."/>
            <person name="Alioto T."/>
            <person name="Gomez Garrido J."/>
        </authorList>
    </citation>
    <scope>NUCLEOTIDE SEQUENCE</scope>
</reference>
<dbReference type="SUPFAM" id="SSF54236">
    <property type="entry name" value="Ubiquitin-like"/>
    <property type="match status" value="2"/>
</dbReference>
<evidence type="ECO:0000259" key="3">
    <source>
        <dbReference type="PROSITE" id="PS50053"/>
    </source>
</evidence>
<dbReference type="EMBL" id="CAVMBE010000006">
    <property type="protein sequence ID" value="CAK3851095.1"/>
    <property type="molecule type" value="Genomic_DNA"/>
</dbReference>
<feature type="region of interest" description="Disordered" evidence="1">
    <location>
        <begin position="206"/>
        <end position="276"/>
    </location>
</feature>
<dbReference type="SMART" id="SM00213">
    <property type="entry name" value="UBQ"/>
    <property type="match status" value="1"/>
</dbReference>
<proteinExistence type="predicted"/>